<dbReference type="Gene3D" id="3.30.300.90">
    <property type="entry name" value="BolA-like"/>
    <property type="match status" value="1"/>
</dbReference>
<accession>A0A0B7IZE0</accession>
<dbReference type="PIRSF" id="PIRSF003113">
    <property type="entry name" value="BolA"/>
    <property type="match status" value="1"/>
</dbReference>
<sequence>MSRMERIQEKLSVLKPHFQEIIDESYKHASHYDGIHSHIKIRIAAETLQGKSLIANHRTINNLLADEFNSGLHALSIEVL</sequence>
<dbReference type="HOGENOM" id="CLU_109462_2_1_5"/>
<dbReference type="RefSeq" id="WP_008580310.1">
    <property type="nucleotide sequence ID" value="NZ_LN794217.1"/>
</dbReference>
<dbReference type="EMBL" id="LN794217">
    <property type="protein sequence ID" value="CEO17186.1"/>
    <property type="molecule type" value="Genomic_DNA"/>
</dbReference>
<dbReference type="PANTHER" id="PTHR46230">
    <property type="match status" value="1"/>
</dbReference>
<dbReference type="STRING" id="109232.RMONA_04000"/>
<protein>
    <submittedName>
        <fullName evidence="2">Transcriptional regulator BolA</fullName>
    </submittedName>
</protein>
<evidence type="ECO:0000256" key="1">
    <source>
        <dbReference type="RuleBase" id="RU003860"/>
    </source>
</evidence>
<dbReference type="KEGG" id="rmc:RMONA_04000"/>
<dbReference type="PANTHER" id="PTHR46230:SF3">
    <property type="entry name" value="SUFE-LIKE PROTEIN 1, CHLOROPLASTIC_MITOCHONDRIAL"/>
    <property type="match status" value="1"/>
</dbReference>
<keyword evidence="3" id="KW-1185">Reference proteome</keyword>
<dbReference type="AlphaFoldDB" id="A0A0B7IZE0"/>
<name>A0A0B7IZE0_9RICK</name>
<dbReference type="Pfam" id="PF01722">
    <property type="entry name" value="BolA"/>
    <property type="match status" value="1"/>
</dbReference>
<dbReference type="Proteomes" id="UP000018149">
    <property type="component" value="Chromosome I"/>
</dbReference>
<comment type="similarity">
    <text evidence="1">Belongs to the BolA/IbaG family.</text>
</comment>
<dbReference type="InterPro" id="IPR002634">
    <property type="entry name" value="BolA"/>
</dbReference>
<organism evidence="2 3">
    <name type="scientific">Rickettsia monacensis</name>
    <dbReference type="NCBI Taxonomy" id="109232"/>
    <lineage>
        <taxon>Bacteria</taxon>
        <taxon>Pseudomonadati</taxon>
        <taxon>Pseudomonadota</taxon>
        <taxon>Alphaproteobacteria</taxon>
        <taxon>Rickettsiales</taxon>
        <taxon>Rickettsiaceae</taxon>
        <taxon>Rickettsieae</taxon>
        <taxon>Rickettsia</taxon>
        <taxon>spotted fever group</taxon>
    </lineage>
</organism>
<dbReference type="InterPro" id="IPR036065">
    <property type="entry name" value="BolA-like_sf"/>
</dbReference>
<evidence type="ECO:0000313" key="3">
    <source>
        <dbReference type="Proteomes" id="UP000018149"/>
    </source>
</evidence>
<evidence type="ECO:0000313" key="2">
    <source>
        <dbReference type="EMBL" id="CEO17186.1"/>
    </source>
</evidence>
<reference evidence="2 3" key="1">
    <citation type="submission" date="2015-01" db="EMBL/GenBank/DDBJ databases">
        <title>Draft genome sequence of Rickettsia monacensis strain IrR/Munich.</title>
        <authorList>
            <person name="Felsheim R.F."/>
            <person name="Johnson S.L."/>
            <person name="Kurtti T.J."/>
            <person name="Munderloh U.G."/>
        </authorList>
    </citation>
    <scope>NUCLEOTIDE SEQUENCE [LARGE SCALE GENOMIC DNA]</scope>
    <source>
        <strain evidence="2 3">IrR/Munich</strain>
    </source>
</reference>
<proteinExistence type="inferred from homology"/>
<dbReference type="GO" id="GO:0016226">
    <property type="term" value="P:iron-sulfur cluster assembly"/>
    <property type="evidence" value="ECO:0007669"/>
    <property type="project" value="TreeGrafter"/>
</dbReference>
<dbReference type="SUPFAM" id="SSF82657">
    <property type="entry name" value="BolA-like"/>
    <property type="match status" value="1"/>
</dbReference>
<gene>
    <name evidence="2" type="ORF">RMONA_04000</name>
</gene>